<feature type="compositionally biased region" description="Low complexity" evidence="3">
    <location>
        <begin position="146"/>
        <end position="180"/>
    </location>
</feature>
<feature type="compositionally biased region" description="Polar residues" evidence="3">
    <location>
        <begin position="58"/>
        <end position="68"/>
    </location>
</feature>
<dbReference type="OMA" id="RRVQTGC"/>
<sequence>MGTPPKLRACDRCASIKQVCDREGKDSCSRCTRLELRCAITRVHKPMGRPKKKPAVTTDISIPQQSAESDIKDEQLPPSPVDSVDSLDINSLDLSTTRPTTTCRVKRVQRTRSGCITCKQRRKKCDEVLPVCGDCTRLGLVCQRPIPRSPQSRRGSVSSTISSSSSSSESSISSSTISRRPPYRRDPNLPLSLGLYDGCTSQEQHLLQHYAHVVSRSLSVVPDEINSFISIFVPMAIQQPAMRNALLGLSATHLKRIHSSFELAAVEYQNKALKQANQLLKLGTSDAAMEGLAAVLFLCLQEVCEGKSRKWPMHLEAAVTIINDHGGPSAYPDSVKFLIETVAYFDAIATLSFSKSAYLDQQFYVPPPAEAMVPAHALFGTAHALFAIIADISHLAQVRHIRYTSPVTDLNFRTMAGELELQLQEWTPAPCSSLTTDPHLHQKVTAAGIMLQWAALMRLHLIQADDSVHDIGHPMVRVAVSNILTALETIPRGDLVESMLIFPVFAAGFGALLPEERRAVDERFAVMEKSIGFGNVFDAHEAVLAHWQRMDQGLYDGRQVTWEEVIRGTPGGTLIMS</sequence>
<accession>U4LBN0</accession>
<dbReference type="InterPro" id="IPR036864">
    <property type="entry name" value="Zn2-C6_fun-type_DNA-bd_sf"/>
</dbReference>
<comment type="subcellular location">
    <subcellularLocation>
        <location evidence="1">Nucleus</location>
    </subcellularLocation>
</comment>
<organism evidence="5 6">
    <name type="scientific">Pyronema omphalodes (strain CBS 100304)</name>
    <name type="common">Pyronema confluens</name>
    <dbReference type="NCBI Taxonomy" id="1076935"/>
    <lineage>
        <taxon>Eukaryota</taxon>
        <taxon>Fungi</taxon>
        <taxon>Dikarya</taxon>
        <taxon>Ascomycota</taxon>
        <taxon>Pezizomycotina</taxon>
        <taxon>Pezizomycetes</taxon>
        <taxon>Pezizales</taxon>
        <taxon>Pyronemataceae</taxon>
        <taxon>Pyronema</taxon>
    </lineage>
</organism>
<dbReference type="Pfam" id="PF00172">
    <property type="entry name" value="Zn_clus"/>
    <property type="match status" value="1"/>
</dbReference>
<dbReference type="Gene3D" id="4.10.240.10">
    <property type="entry name" value="Zn(2)-C6 fungal-type DNA-binding domain"/>
    <property type="match status" value="2"/>
</dbReference>
<dbReference type="InterPro" id="IPR021858">
    <property type="entry name" value="Fun_TF"/>
</dbReference>
<evidence type="ECO:0000259" key="4">
    <source>
        <dbReference type="PROSITE" id="PS50048"/>
    </source>
</evidence>
<evidence type="ECO:0000313" key="6">
    <source>
        <dbReference type="Proteomes" id="UP000018144"/>
    </source>
</evidence>
<name>U4LBN0_PYROM</name>
<dbReference type="GO" id="GO:0000976">
    <property type="term" value="F:transcription cis-regulatory region binding"/>
    <property type="evidence" value="ECO:0007669"/>
    <property type="project" value="TreeGrafter"/>
</dbReference>
<dbReference type="CDD" id="cd00067">
    <property type="entry name" value="GAL4"/>
    <property type="match status" value="2"/>
</dbReference>
<evidence type="ECO:0000256" key="2">
    <source>
        <dbReference type="ARBA" id="ARBA00023242"/>
    </source>
</evidence>
<proteinExistence type="predicted"/>
<dbReference type="SUPFAM" id="SSF57701">
    <property type="entry name" value="Zn2/Cys6 DNA-binding domain"/>
    <property type="match status" value="2"/>
</dbReference>
<gene>
    <name evidence="5" type="ORF">PCON_11259</name>
</gene>
<evidence type="ECO:0000313" key="5">
    <source>
        <dbReference type="EMBL" id="CCX11665.1"/>
    </source>
</evidence>
<dbReference type="GO" id="GO:0005634">
    <property type="term" value="C:nucleus"/>
    <property type="evidence" value="ECO:0007669"/>
    <property type="project" value="UniProtKB-SubCell"/>
</dbReference>
<dbReference type="PROSITE" id="PS50048">
    <property type="entry name" value="ZN2_CY6_FUNGAL_2"/>
    <property type="match status" value="2"/>
</dbReference>
<dbReference type="EMBL" id="HF935630">
    <property type="protein sequence ID" value="CCX11665.1"/>
    <property type="molecule type" value="Genomic_DNA"/>
</dbReference>
<protein>
    <submittedName>
        <fullName evidence="5">Similar to Transcriptional activator protein UGA3 acc. no. P26370</fullName>
    </submittedName>
</protein>
<dbReference type="GO" id="GO:0000981">
    <property type="term" value="F:DNA-binding transcription factor activity, RNA polymerase II-specific"/>
    <property type="evidence" value="ECO:0007669"/>
    <property type="project" value="InterPro"/>
</dbReference>
<dbReference type="InterPro" id="IPR001138">
    <property type="entry name" value="Zn2Cys6_DnaBD"/>
</dbReference>
<feature type="region of interest" description="Disordered" evidence="3">
    <location>
        <begin position="47"/>
        <end position="87"/>
    </location>
</feature>
<dbReference type="SMART" id="SM00066">
    <property type="entry name" value="GAL4"/>
    <property type="match status" value="2"/>
</dbReference>
<keyword evidence="2" id="KW-0539">Nucleus</keyword>
<reference evidence="5 6" key="1">
    <citation type="journal article" date="2013" name="PLoS Genet.">
        <title>The genome and development-dependent transcriptomes of Pyronema confluens: a window into fungal evolution.</title>
        <authorList>
            <person name="Traeger S."/>
            <person name="Altegoer F."/>
            <person name="Freitag M."/>
            <person name="Gabaldon T."/>
            <person name="Kempken F."/>
            <person name="Kumar A."/>
            <person name="Marcet-Houben M."/>
            <person name="Poggeler S."/>
            <person name="Stajich J.E."/>
            <person name="Nowrousian M."/>
        </authorList>
    </citation>
    <scope>NUCLEOTIDE SEQUENCE [LARGE SCALE GENOMIC DNA]</scope>
    <source>
        <strain evidence="6">CBS 100304</strain>
        <tissue evidence="5">Vegetative mycelium</tissue>
    </source>
</reference>
<dbReference type="AlphaFoldDB" id="U4LBN0"/>
<keyword evidence="6" id="KW-1185">Reference proteome</keyword>
<feature type="domain" description="Zn(2)-C6 fungal-type" evidence="4">
    <location>
        <begin position="114"/>
        <end position="144"/>
    </location>
</feature>
<dbReference type="PANTHER" id="PTHR37534:SF7">
    <property type="entry name" value="TRANSCRIPTIONAL ACTIVATOR PROTEIN UGA3"/>
    <property type="match status" value="1"/>
</dbReference>
<feature type="domain" description="Zn(2)-C6 fungal-type" evidence="4">
    <location>
        <begin position="9"/>
        <end position="40"/>
    </location>
</feature>
<dbReference type="GO" id="GO:0008270">
    <property type="term" value="F:zinc ion binding"/>
    <property type="evidence" value="ECO:0007669"/>
    <property type="project" value="InterPro"/>
</dbReference>
<feature type="region of interest" description="Disordered" evidence="3">
    <location>
        <begin position="146"/>
        <end position="185"/>
    </location>
</feature>
<dbReference type="PANTHER" id="PTHR37534">
    <property type="entry name" value="TRANSCRIPTIONAL ACTIVATOR PROTEIN UGA3"/>
    <property type="match status" value="1"/>
</dbReference>
<dbReference type="PROSITE" id="PS00463">
    <property type="entry name" value="ZN2_CY6_FUNGAL_1"/>
    <property type="match status" value="1"/>
</dbReference>
<dbReference type="GO" id="GO:0045944">
    <property type="term" value="P:positive regulation of transcription by RNA polymerase II"/>
    <property type="evidence" value="ECO:0007669"/>
    <property type="project" value="TreeGrafter"/>
</dbReference>
<dbReference type="Proteomes" id="UP000018144">
    <property type="component" value="Unassembled WGS sequence"/>
</dbReference>
<dbReference type="STRING" id="1076935.U4LBN0"/>
<dbReference type="eggNOG" id="ENOG502S0U0">
    <property type="taxonomic scope" value="Eukaryota"/>
</dbReference>
<dbReference type="OrthoDB" id="434972at2759"/>
<evidence type="ECO:0000256" key="1">
    <source>
        <dbReference type="ARBA" id="ARBA00004123"/>
    </source>
</evidence>
<evidence type="ECO:0000256" key="3">
    <source>
        <dbReference type="SAM" id="MobiDB-lite"/>
    </source>
</evidence>
<dbReference type="Pfam" id="PF11951">
    <property type="entry name" value="Fungal_trans_2"/>
    <property type="match status" value="1"/>
</dbReference>